<dbReference type="InterPro" id="IPR049566">
    <property type="entry name" value="WDR59_RTC1-like_RING_Znf"/>
</dbReference>
<feature type="region of interest" description="Disordered" evidence="4">
    <location>
        <begin position="468"/>
        <end position="531"/>
    </location>
</feature>
<feature type="compositionally biased region" description="Polar residues" evidence="4">
    <location>
        <begin position="968"/>
        <end position="979"/>
    </location>
</feature>
<evidence type="ECO:0000256" key="3">
    <source>
        <dbReference type="PROSITE-ProRule" id="PRU00221"/>
    </source>
</evidence>
<dbReference type="Pfam" id="PF17120">
    <property type="entry name" value="zf-RING_16"/>
    <property type="match status" value="1"/>
</dbReference>
<accession>A0A2H3JN65</accession>
<feature type="region of interest" description="Disordered" evidence="4">
    <location>
        <begin position="396"/>
        <end position="451"/>
    </location>
</feature>
<feature type="region of interest" description="Disordered" evidence="4">
    <location>
        <begin position="1024"/>
        <end position="1052"/>
    </location>
</feature>
<dbReference type="OMA" id="GGTQVKW"/>
<dbReference type="Gene3D" id="2.130.10.10">
    <property type="entry name" value="YVTN repeat-like/Quinoprotein amine dehydrogenase"/>
    <property type="match status" value="1"/>
</dbReference>
<dbReference type="InterPro" id="IPR049567">
    <property type="entry name" value="WDR59-like"/>
</dbReference>
<dbReference type="AlphaFoldDB" id="A0A2H3JN65"/>
<dbReference type="OrthoDB" id="311712at2759"/>
<name>A0A2H3JN65_WOLCO</name>
<feature type="compositionally biased region" description="Polar residues" evidence="4">
    <location>
        <begin position="1031"/>
        <end position="1052"/>
    </location>
</feature>
<feature type="repeat" description="WD" evidence="3">
    <location>
        <begin position="210"/>
        <end position="252"/>
    </location>
</feature>
<dbReference type="GO" id="GO:0034198">
    <property type="term" value="P:cellular response to amino acid starvation"/>
    <property type="evidence" value="ECO:0007669"/>
    <property type="project" value="TreeGrafter"/>
</dbReference>
<dbReference type="InterPro" id="IPR001680">
    <property type="entry name" value="WD40_rpt"/>
</dbReference>
<dbReference type="SUPFAM" id="SSF50978">
    <property type="entry name" value="WD40 repeat-like"/>
    <property type="match status" value="1"/>
</dbReference>
<dbReference type="GO" id="GO:1904263">
    <property type="term" value="P:positive regulation of TORC1 signaling"/>
    <property type="evidence" value="ECO:0007669"/>
    <property type="project" value="TreeGrafter"/>
</dbReference>
<feature type="region of interest" description="Disordered" evidence="4">
    <location>
        <begin position="1"/>
        <end position="20"/>
    </location>
</feature>
<feature type="compositionally biased region" description="Basic and acidic residues" evidence="4">
    <location>
        <begin position="508"/>
        <end position="524"/>
    </location>
</feature>
<evidence type="ECO:0000256" key="2">
    <source>
        <dbReference type="ARBA" id="ARBA00022737"/>
    </source>
</evidence>
<dbReference type="GO" id="GO:0035859">
    <property type="term" value="C:Seh1-associated complex"/>
    <property type="evidence" value="ECO:0007669"/>
    <property type="project" value="TreeGrafter"/>
</dbReference>
<dbReference type="InterPro" id="IPR015943">
    <property type="entry name" value="WD40/YVTN_repeat-like_dom_sf"/>
</dbReference>
<dbReference type="PROSITE" id="PS00678">
    <property type="entry name" value="WD_REPEATS_1"/>
    <property type="match status" value="1"/>
</dbReference>
<dbReference type="PROSITE" id="PS50082">
    <property type="entry name" value="WD_REPEATS_2"/>
    <property type="match status" value="1"/>
</dbReference>
<evidence type="ECO:0000313" key="7">
    <source>
        <dbReference type="Proteomes" id="UP000218811"/>
    </source>
</evidence>
<evidence type="ECO:0000313" key="6">
    <source>
        <dbReference type="EMBL" id="PCH41343.1"/>
    </source>
</evidence>
<feature type="compositionally biased region" description="Basic and acidic residues" evidence="4">
    <location>
        <begin position="412"/>
        <end position="427"/>
    </location>
</feature>
<dbReference type="EMBL" id="KB468113">
    <property type="protein sequence ID" value="PCH41343.1"/>
    <property type="molecule type" value="Genomic_DNA"/>
</dbReference>
<dbReference type="InterPro" id="IPR036322">
    <property type="entry name" value="WD40_repeat_dom_sf"/>
</dbReference>
<dbReference type="STRING" id="742152.A0A2H3JN65"/>
<dbReference type="InterPro" id="IPR019775">
    <property type="entry name" value="WD40_repeat_CS"/>
</dbReference>
<organism evidence="6 7">
    <name type="scientific">Wolfiporia cocos (strain MD-104)</name>
    <name type="common">Brown rot fungus</name>
    <dbReference type="NCBI Taxonomy" id="742152"/>
    <lineage>
        <taxon>Eukaryota</taxon>
        <taxon>Fungi</taxon>
        <taxon>Dikarya</taxon>
        <taxon>Basidiomycota</taxon>
        <taxon>Agaricomycotina</taxon>
        <taxon>Agaricomycetes</taxon>
        <taxon>Polyporales</taxon>
        <taxon>Phaeolaceae</taxon>
        <taxon>Wolfiporia</taxon>
    </lineage>
</organism>
<feature type="domain" description="WDR59/RTC1-like RING zinc finger" evidence="5">
    <location>
        <begin position="1196"/>
        <end position="1243"/>
    </location>
</feature>
<dbReference type="PANTHER" id="PTHR46170:SF1">
    <property type="entry name" value="GATOR COMPLEX PROTEIN WDR59"/>
    <property type="match status" value="1"/>
</dbReference>
<dbReference type="SMART" id="SM00320">
    <property type="entry name" value="WD40"/>
    <property type="match status" value="5"/>
</dbReference>
<reference evidence="6 7" key="1">
    <citation type="journal article" date="2012" name="Science">
        <title>The Paleozoic origin of enzymatic lignin decomposition reconstructed from 31 fungal genomes.</title>
        <authorList>
            <person name="Floudas D."/>
            <person name="Binder M."/>
            <person name="Riley R."/>
            <person name="Barry K."/>
            <person name="Blanchette R.A."/>
            <person name="Henrissat B."/>
            <person name="Martinez A.T."/>
            <person name="Otillar R."/>
            <person name="Spatafora J.W."/>
            <person name="Yadav J.S."/>
            <person name="Aerts A."/>
            <person name="Benoit I."/>
            <person name="Boyd A."/>
            <person name="Carlson A."/>
            <person name="Copeland A."/>
            <person name="Coutinho P.M."/>
            <person name="de Vries R.P."/>
            <person name="Ferreira P."/>
            <person name="Findley K."/>
            <person name="Foster B."/>
            <person name="Gaskell J."/>
            <person name="Glotzer D."/>
            <person name="Gorecki P."/>
            <person name="Heitman J."/>
            <person name="Hesse C."/>
            <person name="Hori C."/>
            <person name="Igarashi K."/>
            <person name="Jurgens J.A."/>
            <person name="Kallen N."/>
            <person name="Kersten P."/>
            <person name="Kohler A."/>
            <person name="Kuees U."/>
            <person name="Kumar T.K.A."/>
            <person name="Kuo A."/>
            <person name="LaButti K."/>
            <person name="Larrondo L.F."/>
            <person name="Lindquist E."/>
            <person name="Ling A."/>
            <person name="Lombard V."/>
            <person name="Lucas S."/>
            <person name="Lundell T."/>
            <person name="Martin R."/>
            <person name="McLaughlin D.J."/>
            <person name="Morgenstern I."/>
            <person name="Morin E."/>
            <person name="Murat C."/>
            <person name="Nagy L.G."/>
            <person name="Nolan M."/>
            <person name="Ohm R.A."/>
            <person name="Patyshakuliyeva A."/>
            <person name="Rokas A."/>
            <person name="Ruiz-Duenas F.J."/>
            <person name="Sabat G."/>
            <person name="Salamov A."/>
            <person name="Samejima M."/>
            <person name="Schmutz J."/>
            <person name="Slot J.C."/>
            <person name="St John F."/>
            <person name="Stenlid J."/>
            <person name="Sun H."/>
            <person name="Sun S."/>
            <person name="Syed K."/>
            <person name="Tsang A."/>
            <person name="Wiebenga A."/>
            <person name="Young D."/>
            <person name="Pisabarro A."/>
            <person name="Eastwood D.C."/>
            <person name="Martin F."/>
            <person name="Cullen D."/>
            <person name="Grigoriev I.V."/>
            <person name="Hibbett D.S."/>
        </authorList>
    </citation>
    <scope>NUCLEOTIDE SEQUENCE [LARGE SCALE GENOMIC DNA]</scope>
    <source>
        <strain evidence="6 7">MD-104</strain>
    </source>
</reference>
<dbReference type="GO" id="GO:0005774">
    <property type="term" value="C:vacuolar membrane"/>
    <property type="evidence" value="ECO:0007669"/>
    <property type="project" value="TreeGrafter"/>
</dbReference>
<keyword evidence="7" id="KW-1185">Reference proteome</keyword>
<evidence type="ECO:0000259" key="5">
    <source>
        <dbReference type="Pfam" id="PF17120"/>
    </source>
</evidence>
<evidence type="ECO:0000256" key="1">
    <source>
        <dbReference type="ARBA" id="ARBA00022574"/>
    </source>
</evidence>
<keyword evidence="1 3" id="KW-0853">WD repeat</keyword>
<dbReference type="GO" id="GO:0035591">
    <property type="term" value="F:signaling adaptor activity"/>
    <property type="evidence" value="ECO:0007669"/>
    <property type="project" value="TreeGrafter"/>
</dbReference>
<dbReference type="PANTHER" id="PTHR46170">
    <property type="entry name" value="GATOR COMPLEX PROTEIN WDR59"/>
    <property type="match status" value="1"/>
</dbReference>
<feature type="region of interest" description="Disordered" evidence="4">
    <location>
        <begin position="939"/>
        <end position="995"/>
    </location>
</feature>
<evidence type="ECO:0000256" key="4">
    <source>
        <dbReference type="SAM" id="MobiDB-lite"/>
    </source>
</evidence>
<dbReference type="PROSITE" id="PS50294">
    <property type="entry name" value="WD_REPEATS_REGION"/>
    <property type="match status" value="1"/>
</dbReference>
<dbReference type="Proteomes" id="UP000218811">
    <property type="component" value="Unassembled WGS sequence"/>
</dbReference>
<keyword evidence="2" id="KW-0677">Repeat</keyword>
<proteinExistence type="predicted"/>
<protein>
    <recommendedName>
        <fullName evidence="5">WDR59/RTC1-like RING zinc finger domain-containing protein</fullName>
    </recommendedName>
</protein>
<gene>
    <name evidence="6" type="ORF">WOLCODRAFT_100364</name>
</gene>
<dbReference type="CDD" id="cd16488">
    <property type="entry name" value="mRING-H2-C3H3C2_Mio-like"/>
    <property type="match status" value="1"/>
</dbReference>
<sequence length="1268" mass="140470">MMSSALTVRPGLIEPPSPEDDSNFRLNLTINMKDNVGDAVGNMSISPTSRDVVLATRNGLFIIDLEAPLNIPRFLPQGGTWDVADVQWNPHTSRSEYIVSTSSEKLLIWNLLLTGKTSIEHVLRSHYRAITDINWHTTEPDTVVSTGIDSWLWAWDLRATQKPVMGLCAFGPGGTQVKWNRQDGNLLASSHQKEVLLWDRRKGSLPLSTIKAHGAKIYGIDWSHDKSNELLTCSLDKSIKVWNTHDLEEPKTTITTSYPVWRARDLPFGRGLLSLPQRGETALEMYSYDHPRAPVEIFAGHTDVVKEFVWRRGGHDCTEFQLITWSKDKTMMFWPIDTDVMQKAGTKSPASPTQTDTGRPYRRDVKVSFSNPPIGTELPPALSAPVGHRGILAEVRAPQPPRATRVGIQRSTPDRDDRQIAEAKRDQTTASTKPIPIAQERGGTMTRGHLGGRSAQITTFAWLSSVKVTKRDGSSGPGSGTEGAQPSKSRPPSLMGRSVSRQAAGTRKPSEGKEKSEDEHRDTEQSQSLQDEITSVVNKLSASKVKLESASPFRYSPGYKLTSQQADLTTKKRACTFGLHGPWGDSTSVFIRITFTFPRDYPQATYPHGVPSVDLERNPLISIKNRAFILRRLRTIREHERPCLEKCLRFLLFGDEEERLARHMRMDSESSSDEESRPVGRLRRSASFTLLRNDKNLAEPRTSQGVFCQLVCFSRAPPRIVRNVMPELAVSPSVASRNADSTSHLFASPVLLSNAVRRLSEVANDRDTEYEETRPADDASNILRIMTNLFTFSQHRSIGRRVSENTRQVDDIPTNYSLLPTRRSQVSIRDTALLVGIDIVAARDYTVGTLDPVSLCKKNAEIARERGRVDHERIFTILEAVLTNAVRSDKTECGLPRINVSKDTMALQTIARLYEQLSATKDIQMLAMLSMLLLRTSSSRNSTMAPTPDLETPDLRPSLTRRKPSLSPIWSQASQSPTFQPVAPAMDSPTSSKGSWSSLFNANSMRQIVTGPKYRMSIPIHENVRIGRDSPSPSAGRSRDSSAQPTPSTTKSWAEALTPAAGSTVTFTSAAHSRRPTFSQVVMSQHVALNTKRVVIKLKQEIRPPLGVFQSSVRIQLLCHILVYAELLLAWELPLKRAELLKAVEGEIHSTPMNSTIIESTLGADVIGCVPICEHSTDDSMSSTSSCVPCAGRMSVARCSVCRLPVRGLSHTCVLCQHVAHVKCWEGRREMTCATGCGCSCTLTSATLSATSIKQSLSPLRIWHDSFG</sequence>
<dbReference type="Pfam" id="PF00400">
    <property type="entry name" value="WD40"/>
    <property type="match status" value="1"/>
</dbReference>